<reference evidence="2" key="1">
    <citation type="journal article" date="2012" name="Nat. Genet.">
        <title>Lifestyle transitions in plant pathogenic Colletotrichum fungi deciphered by genome and transcriptome analyses.</title>
        <authorList>
            <person name="O'Connell R.J."/>
            <person name="Thon M.R."/>
            <person name="Hacquard S."/>
            <person name="Amyotte S.G."/>
            <person name="Kleemann J."/>
            <person name="Torres M.F."/>
            <person name="Damm U."/>
            <person name="Buiate E.A."/>
            <person name="Epstein L."/>
            <person name="Alkan N."/>
            <person name="Altmueller J."/>
            <person name="Alvarado-Balderrama L."/>
            <person name="Bauser C.A."/>
            <person name="Becker C."/>
            <person name="Birren B.W."/>
            <person name="Chen Z."/>
            <person name="Choi J."/>
            <person name="Crouch J.A."/>
            <person name="Duvick J.P."/>
            <person name="Farman M.A."/>
            <person name="Gan P."/>
            <person name="Heiman D."/>
            <person name="Henrissat B."/>
            <person name="Howard R.J."/>
            <person name="Kabbage M."/>
            <person name="Koch C."/>
            <person name="Kracher B."/>
            <person name="Kubo Y."/>
            <person name="Law A.D."/>
            <person name="Lebrun M.-H."/>
            <person name="Lee Y.-H."/>
            <person name="Miyara I."/>
            <person name="Moore N."/>
            <person name="Neumann U."/>
            <person name="Nordstroem K."/>
            <person name="Panaccione D.G."/>
            <person name="Panstruga R."/>
            <person name="Place M."/>
            <person name="Proctor R.H."/>
            <person name="Prusky D."/>
            <person name="Rech G."/>
            <person name="Reinhardt R."/>
            <person name="Rollins J.A."/>
            <person name="Rounsley S."/>
            <person name="Schardl C.L."/>
            <person name="Schwartz D.C."/>
            <person name="Shenoy N."/>
            <person name="Shirasu K."/>
            <person name="Sikhakolli U.R."/>
            <person name="Stueber K."/>
            <person name="Sukno S.A."/>
            <person name="Sweigard J.A."/>
            <person name="Takano Y."/>
            <person name="Takahara H."/>
            <person name="Trail F."/>
            <person name="van der Does H.C."/>
            <person name="Voll L.M."/>
            <person name="Will I."/>
            <person name="Young S."/>
            <person name="Zeng Q."/>
            <person name="Zhang J."/>
            <person name="Zhou S."/>
            <person name="Dickman M.B."/>
            <person name="Schulze-Lefert P."/>
            <person name="Ver Loren van Themaat E."/>
            <person name="Ma L.-J."/>
            <person name="Vaillancourt L.J."/>
        </authorList>
    </citation>
    <scope>NUCLEOTIDE SEQUENCE [LARGE SCALE GENOMIC DNA]</scope>
    <source>
        <strain evidence="2">M1.001 / M2 / FGSC 10212</strain>
    </source>
</reference>
<dbReference type="EMBL" id="GG697440">
    <property type="protein sequence ID" value="EFQ36584.1"/>
    <property type="molecule type" value="Genomic_DNA"/>
</dbReference>
<dbReference type="Proteomes" id="UP000008782">
    <property type="component" value="Unassembled WGS sequence"/>
</dbReference>
<keyword evidence="2" id="KW-1185">Reference proteome</keyword>
<dbReference type="HOGENOM" id="CLU_1128980_0_0_1"/>
<evidence type="ECO:0000313" key="2">
    <source>
        <dbReference type="Proteomes" id="UP000008782"/>
    </source>
</evidence>
<protein>
    <submittedName>
        <fullName evidence="1">Uncharacterized protein</fullName>
    </submittedName>
</protein>
<dbReference type="GeneID" id="24417081"/>
<dbReference type="OrthoDB" id="5308957at2759"/>
<dbReference type="VEuPathDB" id="FungiDB:GLRG_11717"/>
<organism evidence="2">
    <name type="scientific">Colletotrichum graminicola (strain M1.001 / M2 / FGSC 10212)</name>
    <name type="common">Maize anthracnose fungus</name>
    <name type="synonym">Glomerella graminicola</name>
    <dbReference type="NCBI Taxonomy" id="645133"/>
    <lineage>
        <taxon>Eukaryota</taxon>
        <taxon>Fungi</taxon>
        <taxon>Dikarya</taxon>
        <taxon>Ascomycota</taxon>
        <taxon>Pezizomycotina</taxon>
        <taxon>Sordariomycetes</taxon>
        <taxon>Hypocreomycetidae</taxon>
        <taxon>Glomerellales</taxon>
        <taxon>Glomerellaceae</taxon>
        <taxon>Colletotrichum</taxon>
        <taxon>Colletotrichum graminicola species complex</taxon>
    </lineage>
</organism>
<accession>E3R0E6</accession>
<name>E3R0E6_COLGM</name>
<gene>
    <name evidence="1" type="ORF">GLRG_11717</name>
</gene>
<proteinExistence type="predicted"/>
<dbReference type="RefSeq" id="XP_008100604.1">
    <property type="nucleotide sequence ID" value="XM_008102413.1"/>
</dbReference>
<dbReference type="AlphaFoldDB" id="E3R0E6"/>
<evidence type="ECO:0000313" key="1">
    <source>
        <dbReference type="EMBL" id="EFQ36584.1"/>
    </source>
</evidence>
<sequence length="246" mass="28351">MLNAKKPGMPITAMAKTTHAIFLESLAQFSHSLEQLCDVTADCFIATRGSDDLKSLYARQVALVSGNSHEISISDIENVLEIYSDLWDEAVGLFGENLYEAMTVEWYRIRAMEWLSYDGFEHSCERYIRRIQTKNGCHWHDWDPEYLNDVAYMLRYLAQFHEDADNFDSCIFYSEECIRMLNYLVEKHGSFAGYRPRAVEVQLELIEVLSKLGRLQEASEVRLNVAGSGYLREVVDNDVECESLEI</sequence>
<dbReference type="eggNOG" id="ENOG502T4QH">
    <property type="taxonomic scope" value="Eukaryota"/>
</dbReference>
<dbReference type="STRING" id="645133.E3R0E6"/>